<comment type="function">
    <text evidence="1 10">Controls the rotational direction of flagella during chemotaxis.</text>
</comment>
<evidence type="ECO:0000256" key="3">
    <source>
        <dbReference type="ARBA" id="ARBA00008281"/>
    </source>
</evidence>
<dbReference type="Pfam" id="PF03748">
    <property type="entry name" value="FliL"/>
    <property type="match status" value="1"/>
</dbReference>
<evidence type="ECO:0000313" key="11">
    <source>
        <dbReference type="EMBL" id="ABW19036.1"/>
    </source>
</evidence>
<keyword evidence="6 10" id="KW-0812">Transmembrane</keyword>
<keyword evidence="9 10" id="KW-0472">Membrane</keyword>
<dbReference type="Proteomes" id="UP000000269">
    <property type="component" value="Chromosome"/>
</dbReference>
<evidence type="ECO:0000256" key="7">
    <source>
        <dbReference type="ARBA" id="ARBA00022779"/>
    </source>
</evidence>
<name>A8MHE9_ALKOO</name>
<dbReference type="eggNOG" id="COG1580">
    <property type="taxonomic scope" value="Bacteria"/>
</dbReference>
<proteinExistence type="inferred from homology"/>
<keyword evidence="11" id="KW-0969">Cilium</keyword>
<evidence type="ECO:0000256" key="2">
    <source>
        <dbReference type="ARBA" id="ARBA00004162"/>
    </source>
</evidence>
<evidence type="ECO:0000256" key="6">
    <source>
        <dbReference type="ARBA" id="ARBA00022692"/>
    </source>
</evidence>
<accession>A8MHE9</accession>
<protein>
    <recommendedName>
        <fullName evidence="10">Flagellar protein FliL</fullName>
    </recommendedName>
</protein>
<sequence>MDKKKIGIYVLIGIVTSAVVFGAMYYFTQNKNGEQSKEIAIKYQTYEYDLGEFSTNLGSTRSFFKGHIVIEVLDETLLEKLPQKNAAIRDGVISILIGRTSDKLLSPEGQSELKKEIIEMLSKIAGENRVTNVYFKEYIVQ</sequence>
<dbReference type="GO" id="GO:0005886">
    <property type="term" value="C:plasma membrane"/>
    <property type="evidence" value="ECO:0007669"/>
    <property type="project" value="UniProtKB-SubCell"/>
</dbReference>
<evidence type="ECO:0000256" key="9">
    <source>
        <dbReference type="ARBA" id="ARBA00023136"/>
    </source>
</evidence>
<keyword evidence="4 10" id="KW-1003">Cell membrane</keyword>
<evidence type="ECO:0000256" key="10">
    <source>
        <dbReference type="RuleBase" id="RU364125"/>
    </source>
</evidence>
<dbReference type="AlphaFoldDB" id="A8MHE9"/>
<keyword evidence="12" id="KW-1185">Reference proteome</keyword>
<organism evidence="11 12">
    <name type="scientific">Alkaliphilus oremlandii (strain OhILAs)</name>
    <name type="common">Clostridium oremlandii (strain OhILAs)</name>
    <dbReference type="NCBI Taxonomy" id="350688"/>
    <lineage>
        <taxon>Bacteria</taxon>
        <taxon>Bacillati</taxon>
        <taxon>Bacillota</taxon>
        <taxon>Clostridia</taxon>
        <taxon>Peptostreptococcales</taxon>
        <taxon>Natronincolaceae</taxon>
        <taxon>Alkaliphilus</taxon>
    </lineage>
</organism>
<dbReference type="GO" id="GO:0071978">
    <property type="term" value="P:bacterial-type flagellum-dependent swarming motility"/>
    <property type="evidence" value="ECO:0007669"/>
    <property type="project" value="TreeGrafter"/>
</dbReference>
<evidence type="ECO:0000313" key="12">
    <source>
        <dbReference type="Proteomes" id="UP000000269"/>
    </source>
</evidence>
<evidence type="ECO:0000256" key="5">
    <source>
        <dbReference type="ARBA" id="ARBA00022500"/>
    </source>
</evidence>
<keyword evidence="5 10" id="KW-0145">Chemotaxis</keyword>
<dbReference type="GO" id="GO:0006935">
    <property type="term" value="P:chemotaxis"/>
    <property type="evidence" value="ECO:0007669"/>
    <property type="project" value="UniProtKB-KW"/>
</dbReference>
<dbReference type="EMBL" id="CP000853">
    <property type="protein sequence ID" value="ABW19036.1"/>
    <property type="molecule type" value="Genomic_DNA"/>
</dbReference>
<keyword evidence="7 10" id="KW-0283">Flagellar rotation</keyword>
<dbReference type="HOGENOM" id="CLU_099018_2_3_9"/>
<keyword evidence="11" id="KW-0282">Flagellum</keyword>
<dbReference type="PANTHER" id="PTHR35091:SF2">
    <property type="entry name" value="FLAGELLAR PROTEIN FLIL"/>
    <property type="match status" value="1"/>
</dbReference>
<feature type="transmembrane region" description="Helical" evidence="10">
    <location>
        <begin position="6"/>
        <end position="27"/>
    </location>
</feature>
<evidence type="ECO:0000256" key="8">
    <source>
        <dbReference type="ARBA" id="ARBA00022989"/>
    </source>
</evidence>
<evidence type="ECO:0000256" key="4">
    <source>
        <dbReference type="ARBA" id="ARBA00022475"/>
    </source>
</evidence>
<dbReference type="KEGG" id="aoe:Clos_1492"/>
<dbReference type="PANTHER" id="PTHR35091">
    <property type="entry name" value="FLAGELLAR PROTEIN FLIL"/>
    <property type="match status" value="1"/>
</dbReference>
<dbReference type="STRING" id="350688.Clos_1492"/>
<keyword evidence="8 10" id="KW-1133">Transmembrane helix</keyword>
<comment type="similarity">
    <text evidence="3 10">Belongs to the FliL family.</text>
</comment>
<dbReference type="GO" id="GO:0009425">
    <property type="term" value="C:bacterial-type flagellum basal body"/>
    <property type="evidence" value="ECO:0007669"/>
    <property type="project" value="InterPro"/>
</dbReference>
<keyword evidence="11" id="KW-0966">Cell projection</keyword>
<comment type="subcellular location">
    <subcellularLocation>
        <location evidence="2">Cell membrane</location>
        <topology evidence="2">Single-pass membrane protein</topology>
    </subcellularLocation>
</comment>
<dbReference type="InterPro" id="IPR005503">
    <property type="entry name" value="FliL"/>
</dbReference>
<gene>
    <name evidence="11" type="ordered locus">Clos_1492</name>
</gene>
<evidence type="ECO:0000256" key="1">
    <source>
        <dbReference type="ARBA" id="ARBA00002254"/>
    </source>
</evidence>
<dbReference type="RefSeq" id="WP_012159348.1">
    <property type="nucleotide sequence ID" value="NC_009922.1"/>
</dbReference>
<reference evidence="12" key="1">
    <citation type="submission" date="2007-10" db="EMBL/GenBank/DDBJ databases">
        <title>Complete genome of Alkaliphilus oremlandii OhILAs.</title>
        <authorList>
            <person name="Copeland A."/>
            <person name="Lucas S."/>
            <person name="Lapidus A."/>
            <person name="Barry K."/>
            <person name="Detter J.C."/>
            <person name="Glavina del Rio T."/>
            <person name="Hammon N."/>
            <person name="Israni S."/>
            <person name="Dalin E."/>
            <person name="Tice H."/>
            <person name="Pitluck S."/>
            <person name="Chain P."/>
            <person name="Malfatti S."/>
            <person name="Shin M."/>
            <person name="Vergez L."/>
            <person name="Schmutz J."/>
            <person name="Larimer F."/>
            <person name="Land M."/>
            <person name="Hauser L."/>
            <person name="Kyrpides N."/>
            <person name="Mikhailova N."/>
            <person name="Stolz J.F."/>
            <person name="Dawson A."/>
            <person name="Fisher E."/>
            <person name="Crable B."/>
            <person name="Perera E."/>
            <person name="Lisak J."/>
            <person name="Ranganathan M."/>
            <person name="Basu P."/>
            <person name="Richardson P."/>
        </authorList>
    </citation>
    <scope>NUCLEOTIDE SEQUENCE [LARGE SCALE GENOMIC DNA]</scope>
    <source>
        <strain evidence="12">OhILAs</strain>
    </source>
</reference>